<reference evidence="1 2" key="2">
    <citation type="submission" date="2018-11" db="EMBL/GenBank/DDBJ databases">
        <authorList>
            <consortium name="Pathogen Informatics"/>
        </authorList>
    </citation>
    <scope>NUCLEOTIDE SEQUENCE [LARGE SCALE GENOMIC DNA]</scope>
</reference>
<dbReference type="EMBL" id="UYYF01004761">
    <property type="protein sequence ID" value="VDN06881.1"/>
    <property type="molecule type" value="Genomic_DNA"/>
</dbReference>
<evidence type="ECO:0000313" key="2">
    <source>
        <dbReference type="Proteomes" id="UP000276776"/>
    </source>
</evidence>
<proteinExistence type="predicted"/>
<evidence type="ECO:0000313" key="3">
    <source>
        <dbReference type="WBParaSite" id="TCLT_0000927301-mRNA-1"/>
    </source>
</evidence>
<reference evidence="3" key="1">
    <citation type="submission" date="2017-02" db="UniProtKB">
        <authorList>
            <consortium name="WormBaseParasite"/>
        </authorList>
    </citation>
    <scope>IDENTIFICATION</scope>
</reference>
<evidence type="ECO:0000313" key="1">
    <source>
        <dbReference type="EMBL" id="VDN06881.1"/>
    </source>
</evidence>
<organism evidence="3">
    <name type="scientific">Thelazia callipaeda</name>
    <name type="common">Oriental eyeworm</name>
    <name type="synonym">Parasitic nematode</name>
    <dbReference type="NCBI Taxonomy" id="103827"/>
    <lineage>
        <taxon>Eukaryota</taxon>
        <taxon>Metazoa</taxon>
        <taxon>Ecdysozoa</taxon>
        <taxon>Nematoda</taxon>
        <taxon>Chromadorea</taxon>
        <taxon>Rhabditida</taxon>
        <taxon>Spirurina</taxon>
        <taxon>Spiruromorpha</taxon>
        <taxon>Thelazioidea</taxon>
        <taxon>Thelaziidae</taxon>
        <taxon>Thelazia</taxon>
    </lineage>
</organism>
<dbReference type="Proteomes" id="UP000276776">
    <property type="component" value="Unassembled WGS sequence"/>
</dbReference>
<gene>
    <name evidence="1" type="ORF">TCLT_LOCUS9262</name>
</gene>
<dbReference type="WBParaSite" id="TCLT_0000927301-mRNA-1">
    <property type="protein sequence ID" value="TCLT_0000927301-mRNA-1"/>
    <property type="gene ID" value="TCLT_0000927301"/>
</dbReference>
<dbReference type="OrthoDB" id="5817207at2759"/>
<dbReference type="AlphaFoldDB" id="A0A0N5D851"/>
<accession>A0A0N5D851</accession>
<protein>
    <submittedName>
        <fullName evidence="3">Integrase</fullName>
    </submittedName>
</protein>
<sequence length="61" mass="7437">MAVSRKIRAKEISPPSYMKRMEGAHDEQLLRNYWLKEVNTRMRKHEYPLRSSPYLSFWPEP</sequence>
<keyword evidence="2" id="KW-1185">Reference proteome</keyword>
<name>A0A0N5D851_THECL</name>